<dbReference type="InterPro" id="IPR040521">
    <property type="entry name" value="KDZ"/>
</dbReference>
<dbReference type="PANTHER" id="PTHR33096:SF1">
    <property type="entry name" value="CXC1-LIKE CYSTEINE CLUSTER ASSOCIATED WITH KDZ TRANSPOSASES DOMAIN-CONTAINING PROTEIN"/>
    <property type="match status" value="1"/>
</dbReference>
<protein>
    <submittedName>
        <fullName evidence="1">Uncharacterized protein</fullName>
    </submittedName>
</protein>
<organism evidence="1 2">
    <name type="scientific">Schizophyllum amplum</name>
    <dbReference type="NCBI Taxonomy" id="97359"/>
    <lineage>
        <taxon>Eukaryota</taxon>
        <taxon>Fungi</taxon>
        <taxon>Dikarya</taxon>
        <taxon>Basidiomycota</taxon>
        <taxon>Agaricomycotina</taxon>
        <taxon>Agaricomycetes</taxon>
        <taxon>Agaricomycetidae</taxon>
        <taxon>Agaricales</taxon>
        <taxon>Schizophyllaceae</taxon>
        <taxon>Schizophyllum</taxon>
    </lineage>
</organism>
<dbReference type="Pfam" id="PF18758">
    <property type="entry name" value="KDZ"/>
    <property type="match status" value="1"/>
</dbReference>
<dbReference type="Proteomes" id="UP000320762">
    <property type="component" value="Unassembled WGS sequence"/>
</dbReference>
<dbReference type="OrthoDB" id="3364670at2759"/>
<keyword evidence="2" id="KW-1185">Reference proteome</keyword>
<reference evidence="1 2" key="1">
    <citation type="journal article" date="2019" name="New Phytol.">
        <title>Comparative genomics reveals unique wood-decay strategies and fruiting body development in the Schizophyllaceae.</title>
        <authorList>
            <person name="Almasi E."/>
            <person name="Sahu N."/>
            <person name="Krizsan K."/>
            <person name="Balint B."/>
            <person name="Kovacs G.M."/>
            <person name="Kiss B."/>
            <person name="Cseklye J."/>
            <person name="Drula E."/>
            <person name="Henrissat B."/>
            <person name="Nagy I."/>
            <person name="Chovatia M."/>
            <person name="Adam C."/>
            <person name="LaButti K."/>
            <person name="Lipzen A."/>
            <person name="Riley R."/>
            <person name="Grigoriev I.V."/>
            <person name="Nagy L.G."/>
        </authorList>
    </citation>
    <scope>NUCLEOTIDE SEQUENCE [LARGE SCALE GENOMIC DNA]</scope>
    <source>
        <strain evidence="1 2">NL-1724</strain>
    </source>
</reference>
<evidence type="ECO:0000313" key="1">
    <source>
        <dbReference type="EMBL" id="TRM61201.1"/>
    </source>
</evidence>
<dbReference type="AlphaFoldDB" id="A0A550C8R6"/>
<gene>
    <name evidence="1" type="ORF">BD626DRAFT_406075</name>
</gene>
<dbReference type="PANTHER" id="PTHR33096">
    <property type="entry name" value="CXC2 DOMAIN-CONTAINING PROTEIN"/>
    <property type="match status" value="1"/>
</dbReference>
<proteinExistence type="predicted"/>
<accession>A0A550C8R6</accession>
<evidence type="ECO:0000313" key="2">
    <source>
        <dbReference type="Proteomes" id="UP000320762"/>
    </source>
</evidence>
<dbReference type="STRING" id="97359.A0A550C8R6"/>
<dbReference type="EMBL" id="VDMD01000017">
    <property type="protein sequence ID" value="TRM61201.1"/>
    <property type="molecule type" value="Genomic_DNA"/>
</dbReference>
<comment type="caution">
    <text evidence="1">The sequence shown here is derived from an EMBL/GenBank/DDBJ whole genome shotgun (WGS) entry which is preliminary data.</text>
</comment>
<name>A0A550C8R6_9AGAR</name>
<sequence length="417" mass="47951">MLYDIACQIHLSAAKHGLFDRYLGRLHFAVSVFHAFGHDWPCQLIYHPRKCVGFGLTDGEGCERFWYSISKLIAYLRVAGYHLRQYTLNAQIVFATKDWIANAAAWLSRKASRLEAKRAEAQLLLEEAGDVGADEPYVRQQWAAQVEAQTRAAARQDKDLGRKEVEKGLELYDALAEARNIRDDLREQARGPLDLEQKAELRSAEATYAAAKARYERKLSQLGVGSRTRLESLTKSKILHRRANALVLLRRVQVGIIKRKMEVERVVRSHRNKHGENQLRKHIKTGAERREGTVKTIISKYNRACRELSKLIRREKTRKGHCPVRPLAELPKTGVWDLDIDNACWDDLRFDGEDADEAPPWMRDDNVRKAIRAQLLLDRCSEEDARLQHERENITQWLEDEWRALTSALKKGIGFPG</sequence>